<sequence>EEQSTGVGQVNTAMNQLNQATQQNASASEELAATAEEMSGQAEQLQQLMGFFTLAGGTGKARPIAAAKTTKSSKPVRSEPAAPKRSGSGPALMGSSGDPEFVRF</sequence>
<dbReference type="EMBL" id="WTVM01000267">
    <property type="protein sequence ID" value="NMG05264.1"/>
    <property type="molecule type" value="Genomic_DNA"/>
</dbReference>
<dbReference type="Proteomes" id="UP000599523">
    <property type="component" value="Unassembled WGS sequence"/>
</dbReference>
<dbReference type="GO" id="GO:0005886">
    <property type="term" value="C:plasma membrane"/>
    <property type="evidence" value="ECO:0007669"/>
    <property type="project" value="TreeGrafter"/>
</dbReference>
<keyword evidence="1" id="KW-0145">Chemotaxis</keyword>
<keyword evidence="5" id="KW-1185">Reference proteome</keyword>
<feature type="compositionally biased region" description="Polar residues" evidence="3">
    <location>
        <begin position="1"/>
        <end position="24"/>
    </location>
</feature>
<gene>
    <name evidence="4" type="ORF">GPA21_20205</name>
</gene>
<dbReference type="PANTHER" id="PTHR43531:SF11">
    <property type="entry name" value="METHYL-ACCEPTING CHEMOTAXIS PROTEIN 3"/>
    <property type="match status" value="1"/>
</dbReference>
<dbReference type="InterPro" id="IPR051310">
    <property type="entry name" value="MCP_chemotaxis"/>
</dbReference>
<protein>
    <submittedName>
        <fullName evidence="4">Methyl-accepting chemotaxis protein</fullName>
    </submittedName>
</protein>
<comment type="similarity">
    <text evidence="2">Belongs to the methyl-accepting chemotaxis (MCP) protein family.</text>
</comment>
<name>A0A972FEG6_9RHOO</name>
<evidence type="ECO:0000256" key="3">
    <source>
        <dbReference type="SAM" id="MobiDB-lite"/>
    </source>
</evidence>
<accession>A0A972FEG6</accession>
<evidence type="ECO:0000313" key="4">
    <source>
        <dbReference type="EMBL" id="NMG05264.1"/>
    </source>
</evidence>
<dbReference type="PANTHER" id="PTHR43531">
    <property type="entry name" value="PROTEIN ICFG"/>
    <property type="match status" value="1"/>
</dbReference>
<dbReference type="SUPFAM" id="SSF58104">
    <property type="entry name" value="Methyl-accepting chemotaxis protein (MCP) signaling domain"/>
    <property type="match status" value="1"/>
</dbReference>
<dbReference type="GO" id="GO:0004888">
    <property type="term" value="F:transmembrane signaling receptor activity"/>
    <property type="evidence" value="ECO:0007669"/>
    <property type="project" value="TreeGrafter"/>
</dbReference>
<dbReference type="AlphaFoldDB" id="A0A972FEG6"/>
<feature type="region of interest" description="Disordered" evidence="3">
    <location>
        <begin position="63"/>
        <end position="104"/>
    </location>
</feature>
<evidence type="ECO:0000256" key="1">
    <source>
        <dbReference type="ARBA" id="ARBA00022500"/>
    </source>
</evidence>
<organism evidence="4 5">
    <name type="scientific">Azoarcus taiwanensis</name>
    <dbReference type="NCBI Taxonomy" id="666964"/>
    <lineage>
        <taxon>Bacteria</taxon>
        <taxon>Pseudomonadati</taxon>
        <taxon>Pseudomonadota</taxon>
        <taxon>Betaproteobacteria</taxon>
        <taxon>Rhodocyclales</taxon>
        <taxon>Zoogloeaceae</taxon>
        <taxon>Azoarcus</taxon>
    </lineage>
</organism>
<dbReference type="Gene3D" id="1.10.287.950">
    <property type="entry name" value="Methyl-accepting chemotaxis protein"/>
    <property type="match status" value="1"/>
</dbReference>
<reference evidence="4" key="1">
    <citation type="submission" date="2019-12" db="EMBL/GenBank/DDBJ databases">
        <title>Comparative genomics gives insights into the taxonomy of the Azoarcus-Aromatoleum group and reveals separate origins of nif in the plant-associated Azoarcus and non-plant-associated Aromatoleum sub-groups.</title>
        <authorList>
            <person name="Lafos M."/>
            <person name="Maluk M."/>
            <person name="Batista M."/>
            <person name="Junghare M."/>
            <person name="Carmona M."/>
            <person name="Faoro H."/>
            <person name="Cruz L.M."/>
            <person name="Battistoni F."/>
            <person name="De Souza E."/>
            <person name="Pedrosa F."/>
            <person name="Chen W.-M."/>
            <person name="Poole P.S."/>
            <person name="Dixon R.A."/>
            <person name="James E.K."/>
        </authorList>
    </citation>
    <scope>NUCLEOTIDE SEQUENCE</scope>
    <source>
        <strain evidence="4">NSC3</strain>
    </source>
</reference>
<evidence type="ECO:0000256" key="2">
    <source>
        <dbReference type="ARBA" id="ARBA00029447"/>
    </source>
</evidence>
<dbReference type="GO" id="GO:0006935">
    <property type="term" value="P:chemotaxis"/>
    <property type="evidence" value="ECO:0007669"/>
    <property type="project" value="UniProtKB-KW"/>
</dbReference>
<comment type="caution">
    <text evidence="4">The sequence shown here is derived from an EMBL/GenBank/DDBJ whole genome shotgun (WGS) entry which is preliminary data.</text>
</comment>
<evidence type="ECO:0000313" key="5">
    <source>
        <dbReference type="Proteomes" id="UP000599523"/>
    </source>
</evidence>
<proteinExistence type="inferred from homology"/>
<feature type="region of interest" description="Disordered" evidence="3">
    <location>
        <begin position="1"/>
        <end position="30"/>
    </location>
</feature>
<feature type="non-terminal residue" evidence="4">
    <location>
        <position position="1"/>
    </location>
</feature>